<dbReference type="GO" id="GO:0005886">
    <property type="term" value="C:plasma membrane"/>
    <property type="evidence" value="ECO:0007669"/>
    <property type="project" value="UniProtKB-SubCell"/>
</dbReference>
<dbReference type="EMBL" id="CYTW01000003">
    <property type="protein sequence ID" value="CUK03679.1"/>
    <property type="molecule type" value="Genomic_DNA"/>
</dbReference>
<dbReference type="PIRSF" id="PIRSF006066">
    <property type="entry name" value="HI0050"/>
    <property type="match status" value="1"/>
</dbReference>
<protein>
    <recommendedName>
        <fullName evidence="7">TRAP transporter large permease protein</fullName>
    </recommendedName>
</protein>
<dbReference type="RefSeq" id="WP_058311887.1">
    <property type="nucleotide sequence ID" value="NZ_CANLZE010000003.1"/>
</dbReference>
<dbReference type="PANTHER" id="PTHR33362">
    <property type="entry name" value="SIALIC ACID TRAP TRANSPORTER PERMEASE PROTEIN SIAT-RELATED"/>
    <property type="match status" value="1"/>
</dbReference>
<keyword evidence="5 7" id="KW-1133">Transmembrane helix</keyword>
<evidence type="ECO:0000256" key="4">
    <source>
        <dbReference type="ARBA" id="ARBA00022692"/>
    </source>
</evidence>
<feature type="transmembrane region" description="Helical" evidence="7">
    <location>
        <begin position="65"/>
        <end position="84"/>
    </location>
</feature>
<keyword evidence="2" id="KW-1003">Cell membrane</keyword>
<comment type="caution">
    <text evidence="7">Lacks conserved residue(s) required for the propagation of feature annotation.</text>
</comment>
<dbReference type="Proteomes" id="UP000051870">
    <property type="component" value="Unassembled WGS sequence"/>
</dbReference>
<feature type="domain" description="TRAP C4-dicarboxylate transport system permease DctM subunit" evidence="8">
    <location>
        <begin position="8"/>
        <end position="437"/>
    </location>
</feature>
<comment type="subcellular location">
    <subcellularLocation>
        <location evidence="1 7">Cell inner membrane</location>
        <topology evidence="1 7">Multi-pass membrane protein</topology>
    </subcellularLocation>
</comment>
<evidence type="ECO:0000256" key="6">
    <source>
        <dbReference type="ARBA" id="ARBA00023136"/>
    </source>
</evidence>
<accession>A0A0P1ITA1</accession>
<gene>
    <name evidence="9" type="primary">siaT_10</name>
    <name evidence="9" type="ORF">PH7735_02693</name>
</gene>
<dbReference type="InterPro" id="IPR004681">
    <property type="entry name" value="TRAP_DctM"/>
</dbReference>
<feature type="transmembrane region" description="Helical" evidence="7">
    <location>
        <begin position="6"/>
        <end position="35"/>
    </location>
</feature>
<organism evidence="9 10">
    <name type="scientific">Shimia thalassica</name>
    <dbReference type="NCBI Taxonomy" id="1715693"/>
    <lineage>
        <taxon>Bacteria</taxon>
        <taxon>Pseudomonadati</taxon>
        <taxon>Pseudomonadota</taxon>
        <taxon>Alphaproteobacteria</taxon>
        <taxon>Rhodobacterales</taxon>
        <taxon>Roseobacteraceae</taxon>
    </lineage>
</organism>
<keyword evidence="10" id="KW-1185">Reference proteome</keyword>
<dbReference type="GO" id="GO:0022857">
    <property type="term" value="F:transmembrane transporter activity"/>
    <property type="evidence" value="ECO:0007669"/>
    <property type="project" value="UniProtKB-UniRule"/>
</dbReference>
<evidence type="ECO:0000313" key="9">
    <source>
        <dbReference type="EMBL" id="CUK03679.1"/>
    </source>
</evidence>
<comment type="similarity">
    <text evidence="7">Belongs to the TRAP transporter large permease family.</text>
</comment>
<keyword evidence="7" id="KW-0813">Transport</keyword>
<dbReference type="NCBIfam" id="TIGR00786">
    <property type="entry name" value="dctM"/>
    <property type="match status" value="1"/>
</dbReference>
<comment type="function">
    <text evidence="7">Part of the tripartite ATP-independent periplasmic (TRAP) transport system.</text>
</comment>
<evidence type="ECO:0000256" key="5">
    <source>
        <dbReference type="ARBA" id="ARBA00022989"/>
    </source>
</evidence>
<dbReference type="STRING" id="1715693.PH7735_02693"/>
<keyword evidence="4 7" id="KW-0812">Transmembrane</keyword>
<evidence type="ECO:0000256" key="2">
    <source>
        <dbReference type="ARBA" id="ARBA00022475"/>
    </source>
</evidence>
<name>A0A0P1ITA1_9RHOB</name>
<sequence>MTAALIGFAIVLILVLVRLPIVFAMGLVGTLGFAYERGGSIFDERGLKAAMSMVGRQITDTAQDYGLSVVPLFILMGLFVNKGGMAKELYAVSNAFLGHMRGGIAMATVAACGGFSAICGSSLATAATMSKVAMPEMRRYGYSDELSTASIAAGGTLGILIPPSVILVIYGLLTETSIGKLFMAGILPGAMGILFYLFAVRWTVWRNPESGPAGERAGWGERLLALKSVWAVLLLFFLVIGGLYGAFDFEPLNLTFSPTEAAGMGAMGAFLIALSRGGLSIASTLEVLKETTFTAAALFSVLIGAQIFSNFINLAGLPEALIAMVTAYDVPNFMVILMILGIYIILGCVFESLSMLLLTVPIFFPLVVSLGYDPIWFGIVVVVVTEISLITPPVGLNVFILKGVVGDVSTATIFKGVTPFWIADIFRLALIVLIPWLVLVLPEQMGAMGH</sequence>
<evidence type="ECO:0000313" key="10">
    <source>
        <dbReference type="Proteomes" id="UP000051870"/>
    </source>
</evidence>
<feature type="transmembrane region" description="Helical" evidence="7">
    <location>
        <begin position="420"/>
        <end position="441"/>
    </location>
</feature>
<dbReference type="Pfam" id="PF06808">
    <property type="entry name" value="DctM"/>
    <property type="match status" value="1"/>
</dbReference>
<feature type="transmembrane region" description="Helical" evidence="7">
    <location>
        <begin position="295"/>
        <end position="315"/>
    </location>
</feature>
<reference evidence="10" key="1">
    <citation type="submission" date="2015-09" db="EMBL/GenBank/DDBJ databases">
        <authorList>
            <person name="Rodrigo-Torres Lidia"/>
            <person name="Arahal R.David."/>
        </authorList>
    </citation>
    <scope>NUCLEOTIDE SEQUENCE [LARGE SCALE GENOMIC DNA]</scope>
    <source>
        <strain evidence="10">CECT 7735</strain>
    </source>
</reference>
<dbReference type="PANTHER" id="PTHR33362:SF5">
    <property type="entry name" value="C4-DICARBOXYLATE TRAP TRANSPORTER LARGE PERMEASE PROTEIN DCTM"/>
    <property type="match status" value="1"/>
</dbReference>
<keyword evidence="3 7" id="KW-0997">Cell inner membrane</keyword>
<feature type="transmembrane region" description="Helical" evidence="7">
    <location>
        <begin position="335"/>
        <end position="368"/>
    </location>
</feature>
<evidence type="ECO:0000256" key="7">
    <source>
        <dbReference type="RuleBase" id="RU369079"/>
    </source>
</evidence>
<proteinExistence type="inferred from homology"/>
<feature type="transmembrane region" description="Helical" evidence="7">
    <location>
        <begin position="267"/>
        <end position="288"/>
    </location>
</feature>
<evidence type="ECO:0000259" key="8">
    <source>
        <dbReference type="Pfam" id="PF06808"/>
    </source>
</evidence>
<feature type="transmembrane region" description="Helical" evidence="7">
    <location>
        <begin position="104"/>
        <end position="127"/>
    </location>
</feature>
<evidence type="ECO:0000256" key="3">
    <source>
        <dbReference type="ARBA" id="ARBA00022519"/>
    </source>
</evidence>
<dbReference type="GeneID" id="83881702"/>
<feature type="transmembrane region" description="Helical" evidence="7">
    <location>
        <begin position="224"/>
        <end position="247"/>
    </location>
</feature>
<feature type="transmembrane region" description="Helical" evidence="7">
    <location>
        <begin position="148"/>
        <end position="170"/>
    </location>
</feature>
<comment type="subunit">
    <text evidence="7">The complex comprises the extracytoplasmic solute receptor protein and the two transmembrane proteins.</text>
</comment>
<evidence type="ECO:0000256" key="1">
    <source>
        <dbReference type="ARBA" id="ARBA00004429"/>
    </source>
</evidence>
<dbReference type="AlphaFoldDB" id="A0A0P1ITA1"/>
<feature type="transmembrane region" description="Helical" evidence="7">
    <location>
        <begin position="182"/>
        <end position="204"/>
    </location>
</feature>
<keyword evidence="6 7" id="KW-0472">Membrane</keyword>
<dbReference type="InterPro" id="IPR010656">
    <property type="entry name" value="DctM"/>
</dbReference>